<dbReference type="PROSITE" id="PS00028">
    <property type="entry name" value="ZINC_FINGER_C2H2_1"/>
    <property type="match status" value="1"/>
</dbReference>
<reference evidence="5" key="1">
    <citation type="submission" date="2013-09" db="EMBL/GenBank/DDBJ databases">
        <title>Corchorus olitorius genome sequencing.</title>
        <authorList>
            <person name="Alam M."/>
            <person name="Haque M.S."/>
            <person name="Islam M.S."/>
            <person name="Emdad E.M."/>
            <person name="Islam M.M."/>
            <person name="Ahmed B."/>
            <person name="Halim A."/>
            <person name="Hossen Q.M.M."/>
            <person name="Hossain M.Z."/>
            <person name="Ahmed R."/>
            <person name="Khan M.M."/>
            <person name="Islam R."/>
            <person name="Rashid M.M."/>
            <person name="Khan S.A."/>
            <person name="Rahman M.S."/>
            <person name="Alam M."/>
            <person name="Yahiya A.S."/>
            <person name="Khan M.S."/>
            <person name="Azam M.S."/>
            <person name="Haque T."/>
            <person name="Lashkar M.Z.H."/>
            <person name="Akhand A.I."/>
            <person name="Morshed G."/>
            <person name="Roy S."/>
            <person name="Uddin K.S."/>
            <person name="Rabeya T."/>
            <person name="Hossain A.S."/>
            <person name="Chowdhury A."/>
            <person name="Snigdha A.R."/>
            <person name="Mortoza M.S."/>
            <person name="Matin S.A."/>
            <person name="Hoque S.M.E."/>
            <person name="Islam M.K."/>
            <person name="Roy D.K."/>
            <person name="Haider R."/>
            <person name="Moosa M.M."/>
            <person name="Elias S.M."/>
            <person name="Hasan A.M."/>
            <person name="Jahan S."/>
            <person name="Shafiuddin M."/>
            <person name="Mahmood N."/>
            <person name="Shommy N.S."/>
        </authorList>
    </citation>
    <scope>NUCLEOTIDE SEQUENCE [LARGE SCALE GENOMIC DNA]</scope>
    <source>
        <strain evidence="5">cv. O-4</strain>
    </source>
</reference>
<evidence type="ECO:0000313" key="4">
    <source>
        <dbReference type="EMBL" id="OMO63464.1"/>
    </source>
</evidence>
<name>A0A1R3GZB8_9ROSI</name>
<organism evidence="4 5">
    <name type="scientific">Corchorus olitorius</name>
    <dbReference type="NCBI Taxonomy" id="93759"/>
    <lineage>
        <taxon>Eukaryota</taxon>
        <taxon>Viridiplantae</taxon>
        <taxon>Streptophyta</taxon>
        <taxon>Embryophyta</taxon>
        <taxon>Tracheophyta</taxon>
        <taxon>Spermatophyta</taxon>
        <taxon>Magnoliopsida</taxon>
        <taxon>eudicotyledons</taxon>
        <taxon>Gunneridae</taxon>
        <taxon>Pentapetalae</taxon>
        <taxon>rosids</taxon>
        <taxon>malvids</taxon>
        <taxon>Malvales</taxon>
        <taxon>Malvaceae</taxon>
        <taxon>Grewioideae</taxon>
        <taxon>Apeibeae</taxon>
        <taxon>Corchorus</taxon>
    </lineage>
</organism>
<dbReference type="Proteomes" id="UP000187203">
    <property type="component" value="Unassembled WGS sequence"/>
</dbReference>
<dbReference type="GO" id="GO:0008270">
    <property type="term" value="F:zinc ion binding"/>
    <property type="evidence" value="ECO:0007669"/>
    <property type="project" value="InterPro"/>
</dbReference>
<dbReference type="SMART" id="SM00355">
    <property type="entry name" value="ZnF_C2H2"/>
    <property type="match status" value="3"/>
</dbReference>
<dbReference type="Gene3D" id="3.30.160.60">
    <property type="entry name" value="Classic Zinc Finger"/>
    <property type="match status" value="3"/>
</dbReference>
<feature type="region of interest" description="Disordered" evidence="1">
    <location>
        <begin position="255"/>
        <end position="349"/>
    </location>
</feature>
<dbReference type="PANTHER" id="PTHR47487">
    <property type="entry name" value="OS06G0651300 PROTEIN-RELATED"/>
    <property type="match status" value="1"/>
</dbReference>
<evidence type="ECO:0000256" key="2">
    <source>
        <dbReference type="SAM" id="Phobius"/>
    </source>
</evidence>
<dbReference type="EMBL" id="AWUE01021113">
    <property type="protein sequence ID" value="OMO63464.1"/>
    <property type="molecule type" value="Genomic_DNA"/>
</dbReference>
<evidence type="ECO:0000256" key="1">
    <source>
        <dbReference type="SAM" id="MobiDB-lite"/>
    </source>
</evidence>
<dbReference type="SUPFAM" id="SSF57667">
    <property type="entry name" value="beta-beta-alpha zinc fingers"/>
    <property type="match status" value="3"/>
</dbReference>
<comment type="caution">
    <text evidence="4">The sequence shown here is derived from an EMBL/GenBank/DDBJ whole genome shotgun (WGS) entry which is preliminary data.</text>
</comment>
<feature type="transmembrane region" description="Helical" evidence="2">
    <location>
        <begin position="47"/>
        <end position="63"/>
    </location>
</feature>
<dbReference type="AlphaFoldDB" id="A0A1R3GZB8"/>
<feature type="compositionally biased region" description="Low complexity" evidence="1">
    <location>
        <begin position="279"/>
        <end position="300"/>
    </location>
</feature>
<dbReference type="Pfam" id="PF12874">
    <property type="entry name" value="zf-met"/>
    <property type="match status" value="3"/>
</dbReference>
<dbReference type="Pfam" id="PF03134">
    <property type="entry name" value="TB2_DP1_HVA22"/>
    <property type="match status" value="1"/>
</dbReference>
<accession>A0A1R3GZB8</accession>
<dbReference type="SMART" id="SM00451">
    <property type="entry name" value="ZnF_U1"/>
    <property type="match status" value="3"/>
</dbReference>
<dbReference type="GO" id="GO:0003676">
    <property type="term" value="F:nucleic acid binding"/>
    <property type="evidence" value="ECO:0007669"/>
    <property type="project" value="InterPro"/>
</dbReference>
<dbReference type="InterPro" id="IPR003604">
    <property type="entry name" value="Matrin/U1-like-C_Znf_C2H2"/>
</dbReference>
<keyword evidence="2" id="KW-0472">Membrane</keyword>
<feature type="domain" description="C2H2-type" evidence="3">
    <location>
        <begin position="505"/>
        <end position="527"/>
    </location>
</feature>
<dbReference type="InterPro" id="IPR013087">
    <property type="entry name" value="Znf_C2H2_type"/>
</dbReference>
<keyword evidence="2" id="KW-0812">Transmembrane</keyword>
<evidence type="ECO:0000313" key="5">
    <source>
        <dbReference type="Proteomes" id="UP000187203"/>
    </source>
</evidence>
<dbReference type="PANTHER" id="PTHR47487:SF8">
    <property type="entry name" value="OS08G0270900 PROTEIN"/>
    <property type="match status" value="1"/>
</dbReference>
<gene>
    <name evidence="4" type="ORF">COLO4_32414</name>
</gene>
<keyword evidence="5" id="KW-1185">Reference proteome</keyword>
<sequence>MGFAAFVKFALICFDALAWPLFALGYPLRASIQAIEANSISDTKKIVTYWVFFSMISLFEHAFMGSLQWLPFWPYMKLTVVCWLMIPGFDGAFYVYNHIVHPCLYLDMQTIINWLKKQLEFFLKDDFLAEADKYVKAHGPEALEKLIASESKGRVLQKDIKPVQLMEEKEIAAVKAIPETEPNASQTQAKMFTVACPVIKEKSCWVLPEIPSDKQVQKEWTCALCQVTTTCEQNLKMHLEGRRHKAACEELIKAKNQPSKAKVSPASAVEDSKKEPEKCASSCSSPASQKKQQPSKVQVSAASVAKNSDVSKNDAEKCAASNGTHIPSKAVDLTTGISNGNKPDVPNEDSNRFLANNMVGNQLKIKENVQDQQQIEKKHAGDMNPQFRCTICHINCTRLEDMNCHLSGKKHLAKVSAASVAKNSDVSKNDAEKWATSNGTHISSKVVDLPTGISDGNKADLPNEEPNKFLANNTTGNQLQHKEIVQDQQQIGTKHAGDKNPQFQCTICNISCARSEDLNCHLSGKKHLAKVSAASVAKKSDVTKNDAEKCATSNSTHISTKAVDLTTGISNGNKPDLPNEEQNRFLANNMAGDQLNTRKMYKTSSRLGRNMLGMRIPNFSAPSVT</sequence>
<dbReference type="InterPro" id="IPR004345">
    <property type="entry name" value="TB2_DP1_HVA22"/>
</dbReference>
<keyword evidence="2" id="KW-1133">Transmembrane helix</keyword>
<protein>
    <submittedName>
        <fullName evidence="4">Zinc finger, U1-type</fullName>
    </submittedName>
</protein>
<proteinExistence type="predicted"/>
<evidence type="ECO:0000259" key="3">
    <source>
        <dbReference type="PROSITE" id="PS00028"/>
    </source>
</evidence>
<dbReference type="OrthoDB" id="434647at2759"/>
<dbReference type="InterPro" id="IPR036236">
    <property type="entry name" value="Znf_C2H2_sf"/>
</dbReference>